<evidence type="ECO:0000313" key="2">
    <source>
        <dbReference type="Proteomes" id="UP001589691"/>
    </source>
</evidence>
<dbReference type="Gene3D" id="3.40.50.1820">
    <property type="entry name" value="alpha/beta hydrolase"/>
    <property type="match status" value="1"/>
</dbReference>
<dbReference type="SUPFAM" id="SSF53474">
    <property type="entry name" value="alpha/beta-Hydrolases"/>
    <property type="match status" value="1"/>
</dbReference>
<dbReference type="RefSeq" id="WP_137641517.1">
    <property type="nucleotide sequence ID" value="NZ_BJEA01000001.1"/>
</dbReference>
<sequence length="293" mass="33361">MRIKPNWPRRWRSLFILILGLGLLGLLIGPSYHWTQANVRSMTGRHDSRLSPIIMIPGSSATQNRFDALVTQLNKTDKRKHSLIKLTVKTDDQIQASGSLRPRDNEPIIVVGFQNNHDGYGNIKKQARWFSLAFKYLAKNYQFNNFKAIGHSNGGLIYTYFFEHYFDRDDISVKRIMTIGSPYNFSESNLSHKTQMLADFIKYRHNLPTQATVYSVAGTENYDSDGLVPARSVEAGKYVYQGQVKHYTEITVTGTKAQHSSLPQNEQIVTLIQTYMLDKQPKRKLAGVSATVN</sequence>
<reference evidence="1 2" key="1">
    <citation type="submission" date="2024-09" db="EMBL/GenBank/DDBJ databases">
        <authorList>
            <person name="Sun Q."/>
            <person name="Mori K."/>
        </authorList>
    </citation>
    <scope>NUCLEOTIDE SEQUENCE [LARGE SCALE GENOMIC DNA]</scope>
    <source>
        <strain evidence="1 2">TBRC 4576</strain>
    </source>
</reference>
<dbReference type="InterPro" id="IPR029058">
    <property type="entry name" value="AB_hydrolase_fold"/>
</dbReference>
<accession>A0ABV5WVH3</accession>
<protein>
    <submittedName>
        <fullName evidence="1">Alpha/beta hydrolase</fullName>
    </submittedName>
</protein>
<evidence type="ECO:0000313" key="1">
    <source>
        <dbReference type="EMBL" id="MFB9769795.1"/>
    </source>
</evidence>
<keyword evidence="1" id="KW-0378">Hydrolase</keyword>
<proteinExistence type="predicted"/>
<dbReference type="GO" id="GO:0016787">
    <property type="term" value="F:hydrolase activity"/>
    <property type="evidence" value="ECO:0007669"/>
    <property type="project" value="UniProtKB-KW"/>
</dbReference>
<name>A0ABV5WVH3_9LACO</name>
<dbReference type="EMBL" id="JBHLZY010000020">
    <property type="protein sequence ID" value="MFB9769795.1"/>
    <property type="molecule type" value="Genomic_DNA"/>
</dbReference>
<dbReference type="InterPro" id="IPR010315">
    <property type="entry name" value="DUF915_hydro-like"/>
</dbReference>
<keyword evidence="2" id="KW-1185">Reference proteome</keyword>
<dbReference type="Pfam" id="PF06028">
    <property type="entry name" value="DUF915"/>
    <property type="match status" value="1"/>
</dbReference>
<organism evidence="1 2">
    <name type="scientific">Lactiplantibacillus modestisalitolerans</name>
    <dbReference type="NCBI Taxonomy" id="1457219"/>
    <lineage>
        <taxon>Bacteria</taxon>
        <taxon>Bacillati</taxon>
        <taxon>Bacillota</taxon>
        <taxon>Bacilli</taxon>
        <taxon>Lactobacillales</taxon>
        <taxon>Lactobacillaceae</taxon>
        <taxon>Lactiplantibacillus</taxon>
    </lineage>
</organism>
<gene>
    <name evidence="1" type="ORF">ACFFLI_07960</name>
</gene>
<dbReference type="Proteomes" id="UP001589691">
    <property type="component" value="Unassembled WGS sequence"/>
</dbReference>
<comment type="caution">
    <text evidence="1">The sequence shown here is derived from an EMBL/GenBank/DDBJ whole genome shotgun (WGS) entry which is preliminary data.</text>
</comment>